<feature type="compositionally biased region" description="Low complexity" evidence="1">
    <location>
        <begin position="11"/>
        <end position="37"/>
    </location>
</feature>
<reference evidence="3" key="1">
    <citation type="submission" date="2015-09" db="EMBL/GenBank/DDBJ databases">
        <authorList>
            <consortium name="Pathogen Informatics"/>
        </authorList>
    </citation>
    <scope>NUCLEOTIDE SEQUENCE [LARGE SCALE GENOMIC DNA]</scope>
    <source>
        <strain evidence="3">Lake Konstanz</strain>
    </source>
</reference>
<dbReference type="EMBL" id="CYKH01000175">
    <property type="protein sequence ID" value="CUE75379.1"/>
    <property type="molecule type" value="Genomic_DNA"/>
</dbReference>
<organism evidence="2 3">
    <name type="scientific">Bodo saltans</name>
    <name type="common">Flagellated protozoan</name>
    <dbReference type="NCBI Taxonomy" id="75058"/>
    <lineage>
        <taxon>Eukaryota</taxon>
        <taxon>Discoba</taxon>
        <taxon>Euglenozoa</taxon>
        <taxon>Kinetoplastea</taxon>
        <taxon>Metakinetoplastina</taxon>
        <taxon>Eubodonida</taxon>
        <taxon>Bodonidae</taxon>
        <taxon>Bodo</taxon>
    </lineage>
</organism>
<keyword evidence="3" id="KW-1185">Reference proteome</keyword>
<feature type="compositionally biased region" description="Basic and acidic residues" evidence="1">
    <location>
        <begin position="1"/>
        <end position="10"/>
    </location>
</feature>
<sequence length="77" mass="8698">MLTTNPHEHPQQQLQHQPYDDAATPASQQPAAAVPYPTQAFHAPRPNQESYHHSSLASMNLDATVDFTWENLNYDVE</sequence>
<proteinExistence type="predicted"/>
<dbReference type="AlphaFoldDB" id="A0A0S4ITI9"/>
<dbReference type="VEuPathDB" id="TriTrypDB:BSAL_55960"/>
<evidence type="ECO:0000313" key="3">
    <source>
        <dbReference type="Proteomes" id="UP000051952"/>
    </source>
</evidence>
<gene>
    <name evidence="2" type="ORF">BSAL_55960</name>
</gene>
<accession>A0A0S4ITI9</accession>
<feature type="non-terminal residue" evidence="2">
    <location>
        <position position="77"/>
    </location>
</feature>
<evidence type="ECO:0000256" key="1">
    <source>
        <dbReference type="SAM" id="MobiDB-lite"/>
    </source>
</evidence>
<protein>
    <submittedName>
        <fullName evidence="2">Uncharacterized protein</fullName>
    </submittedName>
</protein>
<evidence type="ECO:0000313" key="2">
    <source>
        <dbReference type="EMBL" id="CUE75379.1"/>
    </source>
</evidence>
<name>A0A0S4ITI9_BODSA</name>
<dbReference type="Proteomes" id="UP000051952">
    <property type="component" value="Unassembled WGS sequence"/>
</dbReference>
<feature type="region of interest" description="Disordered" evidence="1">
    <location>
        <begin position="1"/>
        <end position="54"/>
    </location>
</feature>